<protein>
    <submittedName>
        <fullName evidence="1">Uncharacterized protein</fullName>
    </submittedName>
</protein>
<evidence type="ECO:0000313" key="1">
    <source>
        <dbReference type="EMBL" id="KAK8878460.1"/>
    </source>
</evidence>
<dbReference type="Proteomes" id="UP001470230">
    <property type="component" value="Unassembled WGS sequence"/>
</dbReference>
<name>A0ABR2JL31_9EUKA</name>
<proteinExistence type="predicted"/>
<evidence type="ECO:0000313" key="2">
    <source>
        <dbReference type="Proteomes" id="UP001470230"/>
    </source>
</evidence>
<dbReference type="EMBL" id="JAPFFF010000011">
    <property type="protein sequence ID" value="KAK8878460.1"/>
    <property type="molecule type" value="Genomic_DNA"/>
</dbReference>
<gene>
    <name evidence="1" type="ORF">M9Y10_005233</name>
</gene>
<organism evidence="1 2">
    <name type="scientific">Tritrichomonas musculus</name>
    <dbReference type="NCBI Taxonomy" id="1915356"/>
    <lineage>
        <taxon>Eukaryota</taxon>
        <taxon>Metamonada</taxon>
        <taxon>Parabasalia</taxon>
        <taxon>Tritrichomonadida</taxon>
        <taxon>Tritrichomonadidae</taxon>
        <taxon>Tritrichomonas</taxon>
    </lineage>
</organism>
<comment type="caution">
    <text evidence="1">The sequence shown here is derived from an EMBL/GenBank/DDBJ whole genome shotgun (WGS) entry which is preliminary data.</text>
</comment>
<accession>A0ABR2JL31</accession>
<keyword evidence="2" id="KW-1185">Reference proteome</keyword>
<reference evidence="1 2" key="1">
    <citation type="submission" date="2024-04" db="EMBL/GenBank/DDBJ databases">
        <title>Tritrichomonas musculus Genome.</title>
        <authorList>
            <person name="Alves-Ferreira E."/>
            <person name="Grigg M."/>
            <person name="Lorenzi H."/>
            <person name="Galac M."/>
        </authorList>
    </citation>
    <scope>NUCLEOTIDE SEQUENCE [LARGE SCALE GENOMIC DNA]</scope>
    <source>
        <strain evidence="1 2">EAF2021</strain>
    </source>
</reference>
<sequence length="274" mass="30403">MNSIGFTEVLLKELDDFPIQMENATLLTPSANYYAALLRLITVCGSSPIFGPKVCTYQFVTALNRAAGNYPLFIEDQRWEAISAIYCQSTKEIMRGFFPLAIEILNDKSRCNTLSGTSAIDILSVMVAIDPVLIDFFISMSVPQIILNLVIEFPDATLLHISVIDFIKAALQNNQIRKSFAHDISSTLLLTFTQENKCLRGTLYKILRAVVKLSKANPKIASDFKQNQKLTDIISGPMQEYRLVLKSQYGGGFKYADADDVASLAQKAINNLGL</sequence>